<proteinExistence type="predicted"/>
<name>A0A160TW73_9ZZZZ</name>
<protein>
    <submittedName>
        <fullName evidence="1">Uncharacterized protein</fullName>
    </submittedName>
</protein>
<sequence>MLLSLISLAPPEVPLVNGKNIIPPYRRPWITIEIPGILITG</sequence>
<gene>
    <name evidence="1" type="ORF">MGWOODY_XGa2129</name>
</gene>
<accession>A0A160TW73</accession>
<evidence type="ECO:0000313" key="1">
    <source>
        <dbReference type="EMBL" id="CUS55061.1"/>
    </source>
</evidence>
<dbReference type="AlphaFoldDB" id="A0A160TW73"/>
<organism evidence="1">
    <name type="scientific">hydrothermal vent metagenome</name>
    <dbReference type="NCBI Taxonomy" id="652676"/>
    <lineage>
        <taxon>unclassified sequences</taxon>
        <taxon>metagenomes</taxon>
        <taxon>ecological metagenomes</taxon>
    </lineage>
</organism>
<dbReference type="EMBL" id="CZRL01000120">
    <property type="protein sequence ID" value="CUS55061.1"/>
    <property type="molecule type" value="Genomic_DNA"/>
</dbReference>
<reference evidence="1" key="1">
    <citation type="submission" date="2015-10" db="EMBL/GenBank/DDBJ databases">
        <authorList>
            <person name="Gilbert D.G."/>
        </authorList>
    </citation>
    <scope>NUCLEOTIDE SEQUENCE</scope>
</reference>